<feature type="compositionally biased region" description="Low complexity" evidence="1">
    <location>
        <begin position="515"/>
        <end position="536"/>
    </location>
</feature>
<dbReference type="PANTHER" id="PTHR13410:SF9">
    <property type="entry name" value="PROTEIN PBDC1"/>
    <property type="match status" value="1"/>
</dbReference>
<dbReference type="InterPro" id="IPR025574">
    <property type="entry name" value="Nucleoporin_FG_rpt"/>
</dbReference>
<dbReference type="GO" id="GO:0005643">
    <property type="term" value="C:nuclear pore"/>
    <property type="evidence" value="ECO:0007669"/>
    <property type="project" value="UniProtKB-ARBA"/>
</dbReference>
<sequence>MAVPFSFNQPGTNLTGSGGSLFGSSGTTSFNLSGAPTFGSTSSATNPTGSQSYNLTTNTGQPSLFGTSGNTGALGLNQSAVTTGAIPQKFNSRCTIRLLTQHVPQWRGHFDVADVMLNAQEKSMVKVRSMVDRLVELDKQCWQSHDNIKNSLNGISLLHSKLQREVHDRCKRQDTQNMISIKARRLCESLQTNATPRGSKVSAAFRVPNHLHVQLTKELLDKIRSWRQEIHLLQLEVLSLKDIELMQYVSTVKVVQGSHDKRISNIGNRLTKIVSTMDTRLRDRKDLWDGVADETSALKKAFLTAVGLPVRLPVGNTDSISTPCSDSTREIKKQIEYLRKFNTAFQETGNCNIDSSSYNIREMLQKPTPAPAPSQLFGAVTPTGGLFGNTTPTTTGNTGLFGNTTTGLFGQQQSTTGTTSLFGNTATGTTGTTGLFGQQQSGTGTTGMFGSTTTSTTGTTGLFGQQQPSTTGTTSLFGNTTAGTTGLFGNTTPSTTGLFGQQTSTTANTGLFGNTTPTTSATTSTTGLFGQQQSTTGTTGLFGSTTPSNTSTTGMFGQQQSGTATSGLFGNATPSTTGTSGLFGSTTPGTTGTTGLFGQQQPTTGGLFGTASSNSSFGGTSFGQQSGNTFGQQQNTGQQTVSKSTAIVPYNPNPLLR</sequence>
<accession>A0A9W5T8R2</accession>
<feature type="region of interest" description="Disordered" evidence="1">
    <location>
        <begin position="38"/>
        <end position="58"/>
    </location>
</feature>
<feature type="region of interest" description="Disordered" evidence="1">
    <location>
        <begin position="508"/>
        <end position="536"/>
    </location>
</feature>
<comment type="caution">
    <text evidence="2">The sequence shown here is derived from an EMBL/GenBank/DDBJ whole genome shotgun (WGS) entry which is preliminary data.</text>
</comment>
<dbReference type="EMBL" id="BLIY01000006">
    <property type="protein sequence ID" value="GFE53272.1"/>
    <property type="molecule type" value="Genomic_DNA"/>
</dbReference>
<keyword evidence="3" id="KW-1185">Reference proteome</keyword>
<evidence type="ECO:0000313" key="3">
    <source>
        <dbReference type="Proteomes" id="UP001057455"/>
    </source>
</evidence>
<proteinExistence type="predicted"/>
<dbReference type="PANTHER" id="PTHR13410">
    <property type="entry name" value="PROTEIN PBDC1"/>
    <property type="match status" value="1"/>
</dbReference>
<organism evidence="2 3">
    <name type="scientific">Babesia ovis</name>
    <dbReference type="NCBI Taxonomy" id="5869"/>
    <lineage>
        <taxon>Eukaryota</taxon>
        <taxon>Sar</taxon>
        <taxon>Alveolata</taxon>
        <taxon>Apicomplexa</taxon>
        <taxon>Aconoidasida</taxon>
        <taxon>Piroplasmida</taxon>
        <taxon>Babesiidae</taxon>
        <taxon>Babesia</taxon>
    </lineage>
</organism>
<dbReference type="Proteomes" id="UP001057455">
    <property type="component" value="Unassembled WGS sequence"/>
</dbReference>
<reference evidence="2" key="1">
    <citation type="submission" date="2019-12" db="EMBL/GenBank/DDBJ databases">
        <title>Genome sequence of Babesia ovis.</title>
        <authorList>
            <person name="Yamagishi J."/>
            <person name="Sevinc F."/>
            <person name="Xuan X."/>
        </authorList>
    </citation>
    <scope>NUCLEOTIDE SEQUENCE</scope>
    <source>
        <strain evidence="2">Selcuk</strain>
    </source>
</reference>
<dbReference type="InterPro" id="IPR008476">
    <property type="entry name" value="PBDC1_metazoa/fungi"/>
</dbReference>
<name>A0A9W5T8R2_BABOV</name>
<evidence type="ECO:0000313" key="2">
    <source>
        <dbReference type="EMBL" id="GFE53272.1"/>
    </source>
</evidence>
<protein>
    <submittedName>
        <fullName evidence="2">Nucleoporin</fullName>
    </submittedName>
</protein>
<feature type="compositionally biased region" description="Low complexity" evidence="1">
    <location>
        <begin position="576"/>
        <end position="639"/>
    </location>
</feature>
<evidence type="ECO:0000256" key="1">
    <source>
        <dbReference type="SAM" id="MobiDB-lite"/>
    </source>
</evidence>
<dbReference type="OrthoDB" id="2538017at2759"/>
<feature type="region of interest" description="Disordered" evidence="1">
    <location>
        <begin position="576"/>
        <end position="657"/>
    </location>
</feature>
<dbReference type="AlphaFoldDB" id="A0A9W5T8R2"/>
<dbReference type="GO" id="GO:0005737">
    <property type="term" value="C:cytoplasm"/>
    <property type="evidence" value="ECO:0007669"/>
    <property type="project" value="TreeGrafter"/>
</dbReference>
<gene>
    <name evidence="2" type="ORF">BaOVIS_006760</name>
</gene>
<dbReference type="Pfam" id="PF13634">
    <property type="entry name" value="Nucleoporin_FG"/>
    <property type="match status" value="3"/>
</dbReference>